<accession>A0ABY0V685</accession>
<reference evidence="1 2" key="1">
    <citation type="submission" date="2016-10" db="EMBL/GenBank/DDBJ databases">
        <authorList>
            <person name="Varghese N."/>
            <person name="Submissions S."/>
        </authorList>
    </citation>
    <scope>NUCLEOTIDE SEQUENCE [LARGE SCALE GENOMIC DNA]</scope>
    <source>
        <strain evidence="1 2">DSM 9169</strain>
    </source>
</reference>
<proteinExistence type="predicted"/>
<keyword evidence="2" id="KW-1185">Reference proteome</keyword>
<gene>
    <name evidence="1" type="ORF">SAMN04489714_0656</name>
</gene>
<evidence type="ECO:0000313" key="1">
    <source>
        <dbReference type="EMBL" id="SDT89536.1"/>
    </source>
</evidence>
<protein>
    <submittedName>
        <fullName evidence="1">Uncharacterized protein</fullName>
    </submittedName>
</protein>
<sequence length="113" mass="11980">MCDNGIELTIGENAPLWLDNAGNYTATITAPQVQDHFMQTYLNAGSAQGGIQVVLLAGDSATLESVGTFTLIRVEPTTSIGVDPNGSATFCFEPDEGFPLADTLRELERGQSD</sequence>
<evidence type="ECO:0000313" key="2">
    <source>
        <dbReference type="Proteomes" id="UP000198976"/>
    </source>
</evidence>
<name>A0ABY0V685_9ACTO</name>
<dbReference type="RefSeq" id="WP_058236340.1">
    <property type="nucleotide sequence ID" value="NZ_LT629792.1"/>
</dbReference>
<dbReference type="EMBL" id="LT629792">
    <property type="protein sequence ID" value="SDT89536.1"/>
    <property type="molecule type" value="Genomic_DNA"/>
</dbReference>
<organism evidence="1 2">
    <name type="scientific">Schaalia radingae</name>
    <dbReference type="NCBI Taxonomy" id="131110"/>
    <lineage>
        <taxon>Bacteria</taxon>
        <taxon>Bacillati</taxon>
        <taxon>Actinomycetota</taxon>
        <taxon>Actinomycetes</taxon>
        <taxon>Actinomycetales</taxon>
        <taxon>Actinomycetaceae</taxon>
        <taxon>Schaalia</taxon>
    </lineage>
</organism>
<dbReference type="Proteomes" id="UP000198976">
    <property type="component" value="Chromosome I"/>
</dbReference>